<dbReference type="Pfam" id="PF06995">
    <property type="entry name" value="Phage_P2_GpU"/>
    <property type="match status" value="1"/>
</dbReference>
<dbReference type="EMBL" id="CP094242">
    <property type="protein sequence ID" value="UNV87336.1"/>
    <property type="molecule type" value="Genomic_DNA"/>
</dbReference>
<dbReference type="Proteomes" id="UP000829504">
    <property type="component" value="Chromosome"/>
</dbReference>
<reference evidence="1 3" key="1">
    <citation type="submission" date="2014-12" db="EMBL/GenBank/DDBJ databases">
        <title>Genome sequence of Morococcus cerebrosus.</title>
        <authorList>
            <person name="Shin S.-K."/>
            <person name="Yi H."/>
        </authorList>
    </citation>
    <scope>NUCLEOTIDE SEQUENCE [LARGE SCALE GENOMIC DNA]</scope>
    <source>
        <strain evidence="1 3">CIP 81.93</strain>
    </source>
</reference>
<evidence type="ECO:0000313" key="4">
    <source>
        <dbReference type="Proteomes" id="UP000829504"/>
    </source>
</evidence>
<organism evidence="1 3">
    <name type="scientific">Morococcus cerebrosus</name>
    <dbReference type="NCBI Taxonomy" id="1056807"/>
    <lineage>
        <taxon>Bacteria</taxon>
        <taxon>Pseudomonadati</taxon>
        <taxon>Pseudomonadota</taxon>
        <taxon>Betaproteobacteria</taxon>
        <taxon>Neisseriales</taxon>
        <taxon>Neisseriaceae</taxon>
        <taxon>Morococcus</taxon>
    </lineage>
</organism>
<evidence type="ECO:0000313" key="3">
    <source>
        <dbReference type="Proteomes" id="UP000031390"/>
    </source>
</evidence>
<sequence length="298" mass="31419">MYAMLGEVRFELLNSFTSLETQHAANFAKHEVLKGRPRLQALQNELTTLRFSLKLHWRLGNPDTAYKGLLSALEAQQAVSLVYGSGRFVGWFVLERLTERTLIQDAQGRTAARELDVELTQFVGDPNNPLPTPAVKSGGQNPLLSLLPESVQAKAGKLISAVEKGVKIYRAAEAGISDMQNLIQAAKNLKNDPSGALNLLGDALNIGGSTLGRLNALPEVTAIFGDLKGAAEFALQAGQAANRLGGAVGALRDGYESGSIGGWLAAVGDGVAEASDAMANGSVAAQALTGWLAARKDK</sequence>
<dbReference type="RefSeq" id="WP_039405088.1">
    <property type="nucleotide sequence ID" value="NZ_CP094242.1"/>
</dbReference>
<protein>
    <submittedName>
        <fullName evidence="1 2">Tail protein</fullName>
    </submittedName>
</protein>
<name>A0A0C1H4W4_9NEIS</name>
<reference evidence="2 4" key="2">
    <citation type="submission" date="2022-03" db="EMBL/GenBank/DDBJ databases">
        <title>Genome sequencing of Morococcus cerebrosus.</title>
        <authorList>
            <person name="Baek M.-G."/>
            <person name="Yi H."/>
        </authorList>
    </citation>
    <scope>NUCLEOTIDE SEQUENCE [LARGE SCALE GENOMIC DNA]</scope>
    <source>
        <strain evidence="2 4">CIP 81.93</strain>
    </source>
</reference>
<dbReference type="EMBL" id="JUFZ01000013">
    <property type="protein sequence ID" value="KIC12781.1"/>
    <property type="molecule type" value="Genomic_DNA"/>
</dbReference>
<gene>
    <name evidence="1" type="ORF">MCC93_03210</name>
    <name evidence="2" type="ORF">MON37_11995</name>
</gene>
<proteinExistence type="predicted"/>
<keyword evidence="4" id="KW-1185">Reference proteome</keyword>
<dbReference type="AlphaFoldDB" id="A0A0C1H4W4"/>
<dbReference type="PATRIC" id="fig|1056807.3.peg.309"/>
<accession>A0A0C1H4W4</accession>
<evidence type="ECO:0000313" key="2">
    <source>
        <dbReference type="EMBL" id="UNV87336.1"/>
    </source>
</evidence>
<dbReference type="InterPro" id="IPR009734">
    <property type="entry name" value="Myoviridae_GpU"/>
</dbReference>
<dbReference type="Proteomes" id="UP000031390">
    <property type="component" value="Unassembled WGS sequence"/>
</dbReference>
<evidence type="ECO:0000313" key="1">
    <source>
        <dbReference type="EMBL" id="KIC12781.1"/>
    </source>
</evidence>